<dbReference type="AlphaFoldDB" id="A0AAF0ZVW7"/>
<dbReference type="EMBL" id="CP133621">
    <property type="protein sequence ID" value="WMV50839.1"/>
    <property type="molecule type" value="Genomic_DNA"/>
</dbReference>
<dbReference type="Proteomes" id="UP001234989">
    <property type="component" value="Chromosome 10"/>
</dbReference>
<sequence length="135" mass="15205">MICDVLDAPIHVSTPVGKSVIVTHVYRAGPILFIEILGREKLEREGVYKPKQAKIISSIQVSKLVEQGYLAYFSHIWDVKVESLSIESIHVVSEFREVFPNDLPGMPPDRDINFCIDLEPGTRPISTLPYRMAPT</sequence>
<accession>A0AAF0ZVW7</accession>
<gene>
    <name evidence="1" type="ORF">MTR67_044224</name>
</gene>
<proteinExistence type="predicted"/>
<reference evidence="1" key="1">
    <citation type="submission" date="2023-08" db="EMBL/GenBank/DDBJ databases">
        <title>A de novo genome assembly of Solanum verrucosum Schlechtendal, a Mexican diploid species geographically isolated from the other diploid A-genome species in potato relatives.</title>
        <authorList>
            <person name="Hosaka K."/>
        </authorList>
    </citation>
    <scope>NUCLEOTIDE SEQUENCE</scope>
    <source>
        <tissue evidence="1">Young leaves</tissue>
    </source>
</reference>
<keyword evidence="2" id="KW-1185">Reference proteome</keyword>
<evidence type="ECO:0000313" key="1">
    <source>
        <dbReference type="EMBL" id="WMV50839.1"/>
    </source>
</evidence>
<organism evidence="1 2">
    <name type="scientific">Solanum verrucosum</name>
    <dbReference type="NCBI Taxonomy" id="315347"/>
    <lineage>
        <taxon>Eukaryota</taxon>
        <taxon>Viridiplantae</taxon>
        <taxon>Streptophyta</taxon>
        <taxon>Embryophyta</taxon>
        <taxon>Tracheophyta</taxon>
        <taxon>Spermatophyta</taxon>
        <taxon>Magnoliopsida</taxon>
        <taxon>eudicotyledons</taxon>
        <taxon>Gunneridae</taxon>
        <taxon>Pentapetalae</taxon>
        <taxon>asterids</taxon>
        <taxon>lamiids</taxon>
        <taxon>Solanales</taxon>
        <taxon>Solanaceae</taxon>
        <taxon>Solanoideae</taxon>
        <taxon>Solaneae</taxon>
        <taxon>Solanum</taxon>
    </lineage>
</organism>
<name>A0AAF0ZVW7_SOLVR</name>
<evidence type="ECO:0000313" key="2">
    <source>
        <dbReference type="Proteomes" id="UP001234989"/>
    </source>
</evidence>
<protein>
    <submittedName>
        <fullName evidence="1">Uncharacterized protein</fullName>
    </submittedName>
</protein>